<dbReference type="InterPro" id="IPR027995">
    <property type="entry name" value="Galactosyl_T_N"/>
</dbReference>
<dbReference type="Proteomes" id="UP000324091">
    <property type="component" value="Chromosome 15"/>
</dbReference>
<evidence type="ECO:0000313" key="2">
    <source>
        <dbReference type="EMBL" id="TWW73638.1"/>
    </source>
</evidence>
<dbReference type="SUPFAM" id="SSF53448">
    <property type="entry name" value="Nucleotide-diphospho-sugar transferases"/>
    <property type="match status" value="1"/>
</dbReference>
<name>A0A5C6P3V3_9TELE</name>
<organism evidence="2 3">
    <name type="scientific">Takifugu flavidus</name>
    <name type="common">sansaifugu</name>
    <dbReference type="NCBI Taxonomy" id="433684"/>
    <lineage>
        <taxon>Eukaryota</taxon>
        <taxon>Metazoa</taxon>
        <taxon>Chordata</taxon>
        <taxon>Craniata</taxon>
        <taxon>Vertebrata</taxon>
        <taxon>Euteleostomi</taxon>
        <taxon>Actinopterygii</taxon>
        <taxon>Neopterygii</taxon>
        <taxon>Teleostei</taxon>
        <taxon>Neoteleostei</taxon>
        <taxon>Acanthomorphata</taxon>
        <taxon>Eupercaria</taxon>
        <taxon>Tetraodontiformes</taxon>
        <taxon>Tetradontoidea</taxon>
        <taxon>Tetraodontidae</taxon>
        <taxon>Takifugu</taxon>
    </lineage>
</organism>
<keyword evidence="2" id="KW-0808">Transferase</keyword>
<protein>
    <submittedName>
        <fullName evidence="2">Beta-1,4-galactosyltransferase 2</fullName>
    </submittedName>
</protein>
<dbReference type="GO" id="GO:0005975">
    <property type="term" value="P:carbohydrate metabolic process"/>
    <property type="evidence" value="ECO:0007669"/>
    <property type="project" value="InterPro"/>
</dbReference>
<keyword evidence="2" id="KW-0328">Glycosyltransferase</keyword>
<comment type="caution">
    <text evidence="2">The sequence shown here is derived from an EMBL/GenBank/DDBJ whole genome shotgun (WGS) entry which is preliminary data.</text>
</comment>
<dbReference type="Gene3D" id="3.90.550.10">
    <property type="entry name" value="Spore Coat Polysaccharide Biosynthesis Protein SpsA, Chain A"/>
    <property type="match status" value="1"/>
</dbReference>
<proteinExistence type="predicted"/>
<dbReference type="GO" id="GO:0005794">
    <property type="term" value="C:Golgi apparatus"/>
    <property type="evidence" value="ECO:0007669"/>
    <property type="project" value="TreeGrafter"/>
</dbReference>
<dbReference type="PANTHER" id="PTHR19300:SF32">
    <property type="entry name" value="BETA-1,4-GALACTOSYLTRANSFERASE 2"/>
    <property type="match status" value="1"/>
</dbReference>
<dbReference type="Pfam" id="PF13733">
    <property type="entry name" value="Glyco_transf_7N"/>
    <property type="match status" value="1"/>
</dbReference>
<accession>A0A5C6P3V3</accession>
<reference evidence="2 3" key="1">
    <citation type="submission" date="2019-04" db="EMBL/GenBank/DDBJ databases">
        <title>Chromosome genome assembly for Takifugu flavidus.</title>
        <authorList>
            <person name="Xiao S."/>
        </authorList>
    </citation>
    <scope>NUCLEOTIDE SEQUENCE [LARGE SCALE GENOMIC DNA]</scope>
    <source>
        <strain evidence="2">HTHZ2018</strain>
        <tissue evidence="2">Muscle</tissue>
    </source>
</reference>
<sequence length="108" mass="12951">MKDEGVPRQRHVGRLLIEFSSQMTMERVQKENPNVTEGGRYTPPDCRPRWKVAIIIPFRHRENHLKYWLHYLHPILRRQKIDYGIYIINQTPLSPRCRHKAPLGLIFP</sequence>
<keyword evidence="3" id="KW-1185">Reference proteome</keyword>
<dbReference type="InterPro" id="IPR003859">
    <property type="entry name" value="Galactosyl_T"/>
</dbReference>
<dbReference type="EMBL" id="RHFK02000007">
    <property type="protein sequence ID" value="TWW73638.1"/>
    <property type="molecule type" value="Genomic_DNA"/>
</dbReference>
<feature type="domain" description="Galactosyltransferase N-terminal" evidence="1">
    <location>
        <begin position="11"/>
        <end position="91"/>
    </location>
</feature>
<dbReference type="PANTHER" id="PTHR19300">
    <property type="entry name" value="BETA-1,4-GALACTOSYLTRANSFERASE"/>
    <property type="match status" value="1"/>
</dbReference>
<gene>
    <name evidence="2" type="ORF">D4764_15G0010320</name>
</gene>
<dbReference type="AlphaFoldDB" id="A0A5C6P3V3"/>
<evidence type="ECO:0000259" key="1">
    <source>
        <dbReference type="Pfam" id="PF13733"/>
    </source>
</evidence>
<dbReference type="GO" id="GO:0008378">
    <property type="term" value="F:galactosyltransferase activity"/>
    <property type="evidence" value="ECO:0007669"/>
    <property type="project" value="TreeGrafter"/>
</dbReference>
<dbReference type="InterPro" id="IPR029044">
    <property type="entry name" value="Nucleotide-diphossugar_trans"/>
</dbReference>
<evidence type="ECO:0000313" key="3">
    <source>
        <dbReference type="Proteomes" id="UP000324091"/>
    </source>
</evidence>